<evidence type="ECO:0000313" key="2">
    <source>
        <dbReference type="Proteomes" id="UP000054843"/>
    </source>
</evidence>
<accession>A0A0V1M1G9</accession>
<gene>
    <name evidence="1" type="primary">GIP</name>
    <name evidence="1" type="ORF">T10_4025</name>
</gene>
<proteinExistence type="predicted"/>
<dbReference type="Proteomes" id="UP000054843">
    <property type="component" value="Unassembled WGS sequence"/>
</dbReference>
<reference evidence="1 2" key="1">
    <citation type="submission" date="2015-01" db="EMBL/GenBank/DDBJ databases">
        <title>Evolution of Trichinella species and genotypes.</title>
        <authorList>
            <person name="Korhonen P.K."/>
            <person name="Edoardo P."/>
            <person name="Giuseppe L.R."/>
            <person name="Gasser R.B."/>
        </authorList>
    </citation>
    <scope>NUCLEOTIDE SEQUENCE [LARGE SCALE GENOMIC DNA]</scope>
    <source>
        <strain evidence="1">ISS1980</strain>
    </source>
</reference>
<name>A0A0V1M1G9_9BILA</name>
<dbReference type="OrthoDB" id="5919422at2759"/>
<keyword evidence="2" id="KW-1185">Reference proteome</keyword>
<organism evidence="1 2">
    <name type="scientific">Trichinella papuae</name>
    <dbReference type="NCBI Taxonomy" id="268474"/>
    <lineage>
        <taxon>Eukaryota</taxon>
        <taxon>Metazoa</taxon>
        <taxon>Ecdysozoa</taxon>
        <taxon>Nematoda</taxon>
        <taxon>Enoplea</taxon>
        <taxon>Dorylaimia</taxon>
        <taxon>Trichinellida</taxon>
        <taxon>Trichinellidae</taxon>
        <taxon>Trichinella</taxon>
    </lineage>
</organism>
<dbReference type="CDD" id="cd09272">
    <property type="entry name" value="RNase_HI_RT_Ty1"/>
    <property type="match status" value="1"/>
</dbReference>
<comment type="caution">
    <text evidence="1">The sequence shown here is derived from an EMBL/GenBank/DDBJ whole genome shotgun (WGS) entry which is preliminary data.</text>
</comment>
<dbReference type="EMBL" id="JYDO01000338">
    <property type="protein sequence ID" value="KRZ65535.1"/>
    <property type="molecule type" value="Genomic_DNA"/>
</dbReference>
<dbReference type="STRING" id="268474.A0A0V1M1G9"/>
<evidence type="ECO:0000313" key="1">
    <source>
        <dbReference type="EMBL" id="KRZ65535.1"/>
    </source>
</evidence>
<dbReference type="AlphaFoldDB" id="A0A0V1M1G9"/>
<sequence length="70" mass="8114">MGAVKLSKNPEFHKRSKHIDVRFYFVREKYNEGEIDIQHIDSENQKADILTKVLPDESFSKFAPAVGNCF</sequence>
<protein>
    <submittedName>
        <fullName evidence="1">Copia protein</fullName>
    </submittedName>
</protein>